<reference evidence="2" key="1">
    <citation type="submission" date="2017-08" db="EMBL/GenBank/DDBJ databases">
        <authorList>
            <person name="Varghese N."/>
            <person name="Submissions S."/>
        </authorList>
    </citation>
    <scope>NUCLEOTIDE SEQUENCE [LARGE SCALE GENOMIC DNA]</scope>
    <source>
        <strain evidence="2">JA276</strain>
    </source>
</reference>
<gene>
    <name evidence="1" type="ORF">SAMN05877831_10860</name>
</gene>
<dbReference type="RefSeq" id="WP_141399443.1">
    <property type="nucleotide sequence ID" value="NZ_OBMT01000008.1"/>
</dbReference>
<organism evidence="1 2">
    <name type="scientific">Rhodobacter maris</name>
    <dbReference type="NCBI Taxonomy" id="446682"/>
    <lineage>
        <taxon>Bacteria</taxon>
        <taxon>Pseudomonadati</taxon>
        <taxon>Pseudomonadota</taxon>
        <taxon>Alphaproteobacteria</taxon>
        <taxon>Rhodobacterales</taxon>
        <taxon>Rhodobacter group</taxon>
        <taxon>Rhodobacter</taxon>
    </lineage>
</organism>
<proteinExistence type="predicted"/>
<dbReference type="AlphaFoldDB" id="A0A285SRT9"/>
<dbReference type="OrthoDB" id="7689911at2"/>
<dbReference type="Proteomes" id="UP000219111">
    <property type="component" value="Unassembled WGS sequence"/>
</dbReference>
<dbReference type="EMBL" id="OBMT01000008">
    <property type="protein sequence ID" value="SOC10398.1"/>
    <property type="molecule type" value="Genomic_DNA"/>
</dbReference>
<evidence type="ECO:0000313" key="2">
    <source>
        <dbReference type="Proteomes" id="UP000219111"/>
    </source>
</evidence>
<evidence type="ECO:0000313" key="1">
    <source>
        <dbReference type="EMBL" id="SOC10398.1"/>
    </source>
</evidence>
<keyword evidence="2" id="KW-1185">Reference proteome</keyword>
<sequence>MSTIATASQHAWMYAVLIEMNDYCRNEGLEDVSASLQQAIERMEPVVFPRMPLGRVAADPHPLYSAEVVQFPSQRGF</sequence>
<protein>
    <submittedName>
        <fullName evidence="1">Uncharacterized protein</fullName>
    </submittedName>
</protein>
<name>A0A285SRT9_9RHOB</name>
<accession>A0A285SRT9</accession>